<dbReference type="STRING" id="84035.SAMN05660742_103169"/>
<dbReference type="Pfam" id="PF01248">
    <property type="entry name" value="Ribosomal_L7Ae"/>
    <property type="match status" value="1"/>
</dbReference>
<accession>A0A1H6WCR0</accession>
<proteinExistence type="predicted"/>
<dbReference type="GO" id="GO:0005840">
    <property type="term" value="C:ribosome"/>
    <property type="evidence" value="ECO:0007669"/>
    <property type="project" value="UniProtKB-KW"/>
</dbReference>
<evidence type="ECO:0000259" key="1">
    <source>
        <dbReference type="Pfam" id="PF01248"/>
    </source>
</evidence>
<sequence length="107" mass="11670">MNDTDKKIINLLSMAQKAGKLVSGEFAVEKYIQAGKASLLLVAADASENAKKQYKDMSDTYGVQMYYVLTKNDLGATIGKNIRVAIALADNGFIKALLKLINRKAEI</sequence>
<dbReference type="InterPro" id="IPR029064">
    <property type="entry name" value="Ribosomal_eL30-like_sf"/>
</dbReference>
<gene>
    <name evidence="2" type="ORF">SAMN05660742_103169</name>
</gene>
<keyword evidence="3" id="KW-1185">Reference proteome</keyword>
<dbReference type="Gene3D" id="3.30.1330.30">
    <property type="match status" value="1"/>
</dbReference>
<evidence type="ECO:0000313" key="3">
    <source>
        <dbReference type="Proteomes" id="UP000199662"/>
    </source>
</evidence>
<name>A0A1H6WCR0_9FIRM</name>
<keyword evidence="2" id="KW-0687">Ribonucleoprotein</keyword>
<dbReference type="SUPFAM" id="SSF55315">
    <property type="entry name" value="L30e-like"/>
    <property type="match status" value="1"/>
</dbReference>
<reference evidence="2 3" key="1">
    <citation type="submission" date="2016-10" db="EMBL/GenBank/DDBJ databases">
        <authorList>
            <person name="de Groot N.N."/>
        </authorList>
    </citation>
    <scope>NUCLEOTIDE SEQUENCE [LARGE SCALE GENOMIC DNA]</scope>
    <source>
        <strain evidence="2 3">DSM 2179</strain>
    </source>
</reference>
<protein>
    <submittedName>
        <fullName evidence="2">Ribosomal protein L7Ae</fullName>
    </submittedName>
</protein>
<dbReference type="InterPro" id="IPR004038">
    <property type="entry name" value="Ribosomal_eL8/eL30/eS12/Gad45"/>
</dbReference>
<keyword evidence="2" id="KW-0689">Ribosomal protein</keyword>
<dbReference type="Proteomes" id="UP000199662">
    <property type="component" value="Unassembled WGS sequence"/>
</dbReference>
<organism evidence="2 3">
    <name type="scientific">Propionispira arboris</name>
    <dbReference type="NCBI Taxonomy" id="84035"/>
    <lineage>
        <taxon>Bacteria</taxon>
        <taxon>Bacillati</taxon>
        <taxon>Bacillota</taxon>
        <taxon>Negativicutes</taxon>
        <taxon>Selenomonadales</taxon>
        <taxon>Selenomonadaceae</taxon>
        <taxon>Propionispira</taxon>
    </lineage>
</organism>
<dbReference type="AlphaFoldDB" id="A0A1H6WCR0"/>
<dbReference type="RefSeq" id="WP_019553147.1">
    <property type="nucleotide sequence ID" value="NZ_FNZK01000003.1"/>
</dbReference>
<dbReference type="EMBL" id="FNZK01000003">
    <property type="protein sequence ID" value="SEJ10342.1"/>
    <property type="molecule type" value="Genomic_DNA"/>
</dbReference>
<evidence type="ECO:0000313" key="2">
    <source>
        <dbReference type="EMBL" id="SEJ10342.1"/>
    </source>
</evidence>
<feature type="domain" description="Ribosomal protein eL8/eL30/eS12/Gadd45" evidence="1">
    <location>
        <begin position="7"/>
        <end position="95"/>
    </location>
</feature>